<feature type="region of interest" description="Disordered" evidence="1">
    <location>
        <begin position="129"/>
        <end position="148"/>
    </location>
</feature>
<dbReference type="EMBL" id="KV005311">
    <property type="protein sequence ID" value="KZV34112.1"/>
    <property type="molecule type" value="Genomic_DNA"/>
</dbReference>
<dbReference type="AlphaFoldDB" id="A0A2Z7BIC3"/>
<protein>
    <submittedName>
        <fullName evidence="2">Uncharacterized protein</fullName>
    </submittedName>
</protein>
<accession>A0A2Z7BIC3</accession>
<evidence type="ECO:0000256" key="1">
    <source>
        <dbReference type="SAM" id="MobiDB-lite"/>
    </source>
</evidence>
<keyword evidence="3" id="KW-1185">Reference proteome</keyword>
<organism evidence="2 3">
    <name type="scientific">Dorcoceras hygrometricum</name>
    <dbReference type="NCBI Taxonomy" id="472368"/>
    <lineage>
        <taxon>Eukaryota</taxon>
        <taxon>Viridiplantae</taxon>
        <taxon>Streptophyta</taxon>
        <taxon>Embryophyta</taxon>
        <taxon>Tracheophyta</taxon>
        <taxon>Spermatophyta</taxon>
        <taxon>Magnoliopsida</taxon>
        <taxon>eudicotyledons</taxon>
        <taxon>Gunneridae</taxon>
        <taxon>Pentapetalae</taxon>
        <taxon>asterids</taxon>
        <taxon>lamiids</taxon>
        <taxon>Lamiales</taxon>
        <taxon>Gesneriaceae</taxon>
        <taxon>Didymocarpoideae</taxon>
        <taxon>Trichosporeae</taxon>
        <taxon>Loxocarpinae</taxon>
        <taxon>Dorcoceras</taxon>
    </lineage>
</organism>
<evidence type="ECO:0000313" key="3">
    <source>
        <dbReference type="Proteomes" id="UP000250235"/>
    </source>
</evidence>
<gene>
    <name evidence="2" type="ORF">F511_42904</name>
</gene>
<name>A0A2Z7BIC3_9LAMI</name>
<sequence length="148" mass="16249">MEFGKTSAGFQREFAAFLTEGFRMLGYLLDPLYYVDNTTGNKQTKPQRDMGLNPTTRRIGANTSQQGDESAVLPLVQMLCMRHRITTGGYDQQGSQRTQGIAQSNLQRIGVHCECRTYGSYPLTPTRSPIPGVSITPPAVAQPMNCGS</sequence>
<reference evidence="2 3" key="1">
    <citation type="journal article" date="2015" name="Proc. Natl. Acad. Sci. U.S.A.">
        <title>The resurrection genome of Boea hygrometrica: A blueprint for survival of dehydration.</title>
        <authorList>
            <person name="Xiao L."/>
            <person name="Yang G."/>
            <person name="Zhang L."/>
            <person name="Yang X."/>
            <person name="Zhao S."/>
            <person name="Ji Z."/>
            <person name="Zhou Q."/>
            <person name="Hu M."/>
            <person name="Wang Y."/>
            <person name="Chen M."/>
            <person name="Xu Y."/>
            <person name="Jin H."/>
            <person name="Xiao X."/>
            <person name="Hu G."/>
            <person name="Bao F."/>
            <person name="Hu Y."/>
            <person name="Wan P."/>
            <person name="Li L."/>
            <person name="Deng X."/>
            <person name="Kuang T."/>
            <person name="Xiang C."/>
            <person name="Zhu J.K."/>
            <person name="Oliver M.J."/>
            <person name="He Y."/>
        </authorList>
    </citation>
    <scope>NUCLEOTIDE SEQUENCE [LARGE SCALE GENOMIC DNA]</scope>
    <source>
        <strain evidence="3">cv. XS01</strain>
    </source>
</reference>
<proteinExistence type="predicted"/>
<evidence type="ECO:0000313" key="2">
    <source>
        <dbReference type="EMBL" id="KZV34112.1"/>
    </source>
</evidence>
<dbReference type="Proteomes" id="UP000250235">
    <property type="component" value="Unassembled WGS sequence"/>
</dbReference>